<organism evidence="2 3">
    <name type="scientific">Fervidobacterium thailandense</name>
    <dbReference type="NCBI Taxonomy" id="1008305"/>
    <lineage>
        <taxon>Bacteria</taxon>
        <taxon>Thermotogati</taxon>
        <taxon>Thermotogota</taxon>
        <taxon>Thermotogae</taxon>
        <taxon>Thermotogales</taxon>
        <taxon>Fervidobacteriaceae</taxon>
        <taxon>Fervidobacterium</taxon>
    </lineage>
</organism>
<protein>
    <submittedName>
        <fullName evidence="2">Cyclic nucleotide-binding protein</fullName>
    </submittedName>
</protein>
<dbReference type="Pfam" id="PF00027">
    <property type="entry name" value="cNMP_binding"/>
    <property type="match status" value="1"/>
</dbReference>
<dbReference type="Gene3D" id="2.60.120.10">
    <property type="entry name" value="Jelly Rolls"/>
    <property type="match status" value="1"/>
</dbReference>
<dbReference type="PROSITE" id="PS50042">
    <property type="entry name" value="CNMP_BINDING_3"/>
    <property type="match status" value="1"/>
</dbReference>
<evidence type="ECO:0000313" key="3">
    <source>
        <dbReference type="Proteomes" id="UP000094570"/>
    </source>
</evidence>
<dbReference type="EMBL" id="LWAF01000011">
    <property type="protein sequence ID" value="ODN30103.1"/>
    <property type="molecule type" value="Genomic_DNA"/>
</dbReference>
<evidence type="ECO:0000259" key="1">
    <source>
        <dbReference type="PROSITE" id="PS50042"/>
    </source>
</evidence>
<evidence type="ECO:0000313" key="2">
    <source>
        <dbReference type="EMBL" id="ODN30103.1"/>
    </source>
</evidence>
<keyword evidence="3" id="KW-1185">Reference proteome</keyword>
<dbReference type="CDD" id="cd00038">
    <property type="entry name" value="CAP_ED"/>
    <property type="match status" value="1"/>
</dbReference>
<dbReference type="InterPro" id="IPR018490">
    <property type="entry name" value="cNMP-bd_dom_sf"/>
</dbReference>
<dbReference type="Proteomes" id="UP000094570">
    <property type="component" value="Unassembled WGS sequence"/>
</dbReference>
<gene>
    <name evidence="2" type="ORF">A4H02_07315</name>
</gene>
<sequence>METIELSAGEEIFKAGDVGKYIYVLKSGKVKISVGLYDFFLTAQEPVAFGLEVLLGKPYTETCRAVEDTKLIRCEKNEFLDVYTRTDVGKNSLVEYMRRTARALGWI</sequence>
<reference evidence="3" key="1">
    <citation type="submission" date="2016-04" db="EMBL/GenBank/DDBJ databases">
        <title>The genome sequence project of a novel Fervidobacterium isolate from a hot spring in Thailand.</title>
        <authorList>
            <person name="Gonzalez J.M."/>
            <person name="Cuecas A."/>
            <person name="Kanoksilapatham W."/>
        </authorList>
    </citation>
    <scope>NUCLEOTIDE SEQUENCE [LARGE SCALE GENOMIC DNA]</scope>
    <source>
        <strain evidence="3">FC2004</strain>
    </source>
</reference>
<dbReference type="AlphaFoldDB" id="A0A1E3G2L7"/>
<name>A0A1E3G2L7_9BACT</name>
<dbReference type="RefSeq" id="WP_069293518.1">
    <property type="nucleotide sequence ID" value="NZ_CP140110.1"/>
</dbReference>
<dbReference type="STRING" id="1008305.A4H02_07315"/>
<dbReference type="InterPro" id="IPR014710">
    <property type="entry name" value="RmlC-like_jellyroll"/>
</dbReference>
<comment type="caution">
    <text evidence="2">The sequence shown here is derived from an EMBL/GenBank/DDBJ whole genome shotgun (WGS) entry which is preliminary data.</text>
</comment>
<dbReference type="SUPFAM" id="SSF51206">
    <property type="entry name" value="cAMP-binding domain-like"/>
    <property type="match status" value="1"/>
</dbReference>
<proteinExistence type="predicted"/>
<dbReference type="InterPro" id="IPR000595">
    <property type="entry name" value="cNMP-bd_dom"/>
</dbReference>
<dbReference type="OrthoDB" id="48809at2"/>
<accession>A0A1E3G2L7</accession>
<feature type="domain" description="Cyclic nucleotide-binding" evidence="1">
    <location>
        <begin position="1"/>
        <end position="100"/>
    </location>
</feature>